<gene>
    <name evidence="10" type="ORF">FIC87_03995</name>
</gene>
<dbReference type="GO" id="GO:0031071">
    <property type="term" value="F:cysteine desulfurase activity"/>
    <property type="evidence" value="ECO:0007669"/>
    <property type="project" value="UniProtKB-EC"/>
</dbReference>
<feature type="domain" description="Aminotransferase class V" evidence="9">
    <location>
        <begin position="55"/>
        <end position="426"/>
    </location>
</feature>
<evidence type="ECO:0000256" key="3">
    <source>
        <dbReference type="ARBA" id="ARBA00012239"/>
    </source>
</evidence>
<feature type="region of interest" description="Disordered" evidence="8">
    <location>
        <begin position="1"/>
        <end position="22"/>
    </location>
</feature>
<dbReference type="InterPro" id="IPR020578">
    <property type="entry name" value="Aminotrans_V_PyrdxlP_BS"/>
</dbReference>
<proteinExistence type="inferred from homology"/>
<dbReference type="GO" id="GO:0008483">
    <property type="term" value="F:transaminase activity"/>
    <property type="evidence" value="ECO:0007669"/>
    <property type="project" value="UniProtKB-KW"/>
</dbReference>
<dbReference type="PANTHER" id="PTHR43586">
    <property type="entry name" value="CYSTEINE DESULFURASE"/>
    <property type="match status" value="1"/>
</dbReference>
<evidence type="ECO:0000256" key="8">
    <source>
        <dbReference type="SAM" id="MobiDB-lite"/>
    </source>
</evidence>
<dbReference type="InterPro" id="IPR015421">
    <property type="entry name" value="PyrdxlP-dep_Trfase_major"/>
</dbReference>
<sequence>MRACSTTWTRPTSSPASRRRSFVDARRPACAPPIDRAQFPMLERRIGRDGDRPLVYLDSAATSLVPLRVTDAVTRFLHTSCANIHRGAHVLAEEATDAYECARERLAACLGVDDAARVVFTHGATESLNLAALCWAEHALRPGDIVAVAEDNHHANIVCWQMLAERRGVELAWIPLGSDGRLDCAAWERIAERGPKLVALAQQSNVVGWEQPDLPRILDDARRAGAFTALDGAQAVGHEAVDLAALPVDFYALSAHKMMGLTGIGALACSPRAFEGMRPALGGGGMVARVDRQGYAPAPGPQGFEAGTPAIAAAVAWDEALRMREEAGMEAVRRHVTALAARAQRGLAALPGVRVLGGAELPATSLVSFTVEGVHPHDASAILDAEGVLVRAGHHCAKPLHAALGARASVRASFAGYSSDEDVDALLRAAALLVEQGER</sequence>
<dbReference type="EC" id="2.8.1.7" evidence="3"/>
<accession>A0A5C5C575</accession>
<dbReference type="Gene3D" id="3.40.640.10">
    <property type="entry name" value="Type I PLP-dependent aspartate aminotransferase-like (Major domain)"/>
    <property type="match status" value="1"/>
</dbReference>
<dbReference type="Proteomes" id="UP000312594">
    <property type="component" value="Unassembled WGS sequence"/>
</dbReference>
<dbReference type="InterPro" id="IPR015422">
    <property type="entry name" value="PyrdxlP-dep_Trfase_small"/>
</dbReference>
<keyword evidence="10" id="KW-0032">Aminotransferase</keyword>
<evidence type="ECO:0000256" key="5">
    <source>
        <dbReference type="ARBA" id="ARBA00022898"/>
    </source>
</evidence>
<reference evidence="10 11" key="1">
    <citation type="journal article" date="2005" name="Appl. Environ. Microbiol.">
        <title>Intestinal bacterial communities that produce active estrogen-like compounds enterodiol and enterolactone in humans.</title>
        <authorList>
            <person name="Clavel T."/>
            <person name="Henderson G."/>
            <person name="Alpert C.A."/>
            <person name="Philippe C."/>
            <person name="Rigottier-Gois L."/>
            <person name="Dore J."/>
            <person name="Blaut M."/>
        </authorList>
    </citation>
    <scope>NUCLEOTIDE SEQUENCE [LARGE SCALE GENOMIC DNA]</scope>
    <source>
        <strain evidence="10 11">SECO-MT75m2</strain>
    </source>
</reference>
<dbReference type="InterPro" id="IPR010970">
    <property type="entry name" value="Cys_dSase_SufS"/>
</dbReference>
<dbReference type="Gene3D" id="3.90.1150.10">
    <property type="entry name" value="Aspartate Aminotransferase, domain 1"/>
    <property type="match status" value="1"/>
</dbReference>
<name>A0A5C5C575_EGGLN</name>
<dbReference type="GO" id="GO:0006534">
    <property type="term" value="P:cysteine metabolic process"/>
    <property type="evidence" value="ECO:0007669"/>
    <property type="project" value="InterPro"/>
</dbReference>
<dbReference type="CDD" id="cd06453">
    <property type="entry name" value="SufS_like"/>
    <property type="match status" value="1"/>
</dbReference>
<evidence type="ECO:0000256" key="2">
    <source>
        <dbReference type="ARBA" id="ARBA00010447"/>
    </source>
</evidence>
<comment type="cofactor">
    <cofactor evidence="1 7">
        <name>pyridoxal 5'-phosphate</name>
        <dbReference type="ChEBI" id="CHEBI:597326"/>
    </cofactor>
</comment>
<dbReference type="SUPFAM" id="SSF53383">
    <property type="entry name" value="PLP-dependent transferases"/>
    <property type="match status" value="1"/>
</dbReference>
<dbReference type="InterPro" id="IPR015424">
    <property type="entry name" value="PyrdxlP-dep_Trfase"/>
</dbReference>
<dbReference type="AlphaFoldDB" id="A0A5C5C575"/>
<keyword evidence="5" id="KW-0663">Pyridoxal phosphate</keyword>
<comment type="similarity">
    <text evidence="2">Belongs to the class-V pyridoxal-phosphate-dependent aminotransferase family. Csd subfamily.</text>
</comment>
<organism evidence="10 11">
    <name type="scientific">Eggerthella lenta</name>
    <name type="common">Eubacterium lentum</name>
    <dbReference type="NCBI Taxonomy" id="84112"/>
    <lineage>
        <taxon>Bacteria</taxon>
        <taxon>Bacillati</taxon>
        <taxon>Actinomycetota</taxon>
        <taxon>Coriobacteriia</taxon>
        <taxon>Eggerthellales</taxon>
        <taxon>Eggerthellaceae</taxon>
        <taxon>Eggerthella</taxon>
    </lineage>
</organism>
<dbReference type="PANTHER" id="PTHR43586:SF8">
    <property type="entry name" value="CYSTEINE DESULFURASE 1, CHLOROPLASTIC"/>
    <property type="match status" value="1"/>
</dbReference>
<keyword evidence="4 10" id="KW-0808">Transferase</keyword>
<evidence type="ECO:0000313" key="10">
    <source>
        <dbReference type="EMBL" id="TNU93942.1"/>
    </source>
</evidence>
<evidence type="ECO:0000256" key="6">
    <source>
        <dbReference type="ARBA" id="ARBA00050776"/>
    </source>
</evidence>
<dbReference type="Pfam" id="PF00266">
    <property type="entry name" value="Aminotran_5"/>
    <property type="match status" value="1"/>
</dbReference>
<dbReference type="InterPro" id="IPR000192">
    <property type="entry name" value="Aminotrans_V_dom"/>
</dbReference>
<dbReference type="GO" id="GO:0030170">
    <property type="term" value="F:pyridoxal phosphate binding"/>
    <property type="evidence" value="ECO:0007669"/>
    <property type="project" value="InterPro"/>
</dbReference>
<dbReference type="PROSITE" id="PS00595">
    <property type="entry name" value="AA_TRANSFER_CLASS_5"/>
    <property type="match status" value="1"/>
</dbReference>
<evidence type="ECO:0000256" key="1">
    <source>
        <dbReference type="ARBA" id="ARBA00001933"/>
    </source>
</evidence>
<feature type="compositionally biased region" description="Low complexity" evidence="8">
    <location>
        <begin position="1"/>
        <end position="16"/>
    </location>
</feature>
<evidence type="ECO:0000256" key="7">
    <source>
        <dbReference type="RuleBase" id="RU004504"/>
    </source>
</evidence>
<evidence type="ECO:0000313" key="11">
    <source>
        <dbReference type="Proteomes" id="UP000312594"/>
    </source>
</evidence>
<evidence type="ECO:0000256" key="4">
    <source>
        <dbReference type="ARBA" id="ARBA00022679"/>
    </source>
</evidence>
<protein>
    <recommendedName>
        <fullName evidence="3">cysteine desulfurase</fullName>
        <ecNumber evidence="3">2.8.1.7</ecNumber>
    </recommendedName>
</protein>
<dbReference type="EMBL" id="VEVP01000006">
    <property type="protein sequence ID" value="TNU93942.1"/>
    <property type="molecule type" value="Genomic_DNA"/>
</dbReference>
<evidence type="ECO:0000259" key="9">
    <source>
        <dbReference type="Pfam" id="PF00266"/>
    </source>
</evidence>
<comment type="catalytic activity">
    <reaction evidence="6">
        <text>(sulfur carrier)-H + L-cysteine = (sulfur carrier)-SH + L-alanine</text>
        <dbReference type="Rhea" id="RHEA:43892"/>
        <dbReference type="Rhea" id="RHEA-COMP:14737"/>
        <dbReference type="Rhea" id="RHEA-COMP:14739"/>
        <dbReference type="ChEBI" id="CHEBI:29917"/>
        <dbReference type="ChEBI" id="CHEBI:35235"/>
        <dbReference type="ChEBI" id="CHEBI:57972"/>
        <dbReference type="ChEBI" id="CHEBI:64428"/>
        <dbReference type="EC" id="2.8.1.7"/>
    </reaction>
</comment>
<comment type="caution">
    <text evidence="10">The sequence shown here is derived from an EMBL/GenBank/DDBJ whole genome shotgun (WGS) entry which is preliminary data.</text>
</comment>